<comment type="caution">
    <text evidence="12">Lacks conserved residue(s) required for the propagation of feature annotation.</text>
</comment>
<reference evidence="15 16" key="1">
    <citation type="journal article" date="2014" name="Environ. Microbiol.">
        <title>Insights into organohalide respiration and the versatile catabolism of Sulfurospirillum multivorans gained from comparative genomics and physiological studies.</title>
        <authorList>
            <person name="Goris T."/>
            <person name="Schubert T."/>
            <person name="Gadkari J."/>
            <person name="Wubet T."/>
            <person name="Tarkka M."/>
            <person name="Buscot F."/>
            <person name="Adrian L."/>
            <person name="Diekert G."/>
        </authorList>
    </citation>
    <scope>NUCLEOTIDE SEQUENCE [LARGE SCALE GENOMIC DNA]</scope>
    <source>
        <strain evidence="16">DM 12446 / JCM 15788 / NBRC 109480</strain>
    </source>
</reference>
<dbReference type="Pfam" id="PF19269">
    <property type="entry name" value="Anticodon_2"/>
    <property type="match status" value="1"/>
</dbReference>
<evidence type="ECO:0000256" key="9">
    <source>
        <dbReference type="ARBA" id="ARBA00023146"/>
    </source>
</evidence>
<dbReference type="Proteomes" id="UP000019322">
    <property type="component" value="Chromosome"/>
</dbReference>
<keyword evidence="7 12" id="KW-0067">ATP-binding</keyword>
<dbReference type="PRINTS" id="PR00987">
    <property type="entry name" value="TRNASYNTHGLU"/>
</dbReference>
<dbReference type="InterPro" id="IPR045462">
    <property type="entry name" value="aa-tRNA-synth_I_cd-bd"/>
</dbReference>
<dbReference type="InterPro" id="IPR033910">
    <property type="entry name" value="GluRS_core"/>
</dbReference>
<dbReference type="GO" id="GO:0004818">
    <property type="term" value="F:glutamate-tRNA ligase activity"/>
    <property type="evidence" value="ECO:0007669"/>
    <property type="project" value="UniProtKB-UniRule"/>
</dbReference>
<dbReference type="RefSeq" id="WP_025346211.1">
    <property type="nucleotide sequence ID" value="NZ_CP007201.1"/>
</dbReference>
<dbReference type="InterPro" id="IPR020058">
    <property type="entry name" value="Glu/Gln-tRNA-synth_Ib_cat-dom"/>
</dbReference>
<keyword evidence="5 12" id="KW-0436">Ligase</keyword>
<keyword evidence="8 12" id="KW-0648">Protein biosynthesis</keyword>
<dbReference type="GO" id="GO:0008270">
    <property type="term" value="F:zinc ion binding"/>
    <property type="evidence" value="ECO:0007669"/>
    <property type="project" value="InterPro"/>
</dbReference>
<organism evidence="15 16">
    <name type="scientific">Sulfurospirillum multivorans (strain DM 12446 / JCM 15788 / NBRC 109480)</name>
    <dbReference type="NCBI Taxonomy" id="1150621"/>
    <lineage>
        <taxon>Bacteria</taxon>
        <taxon>Pseudomonadati</taxon>
        <taxon>Campylobacterota</taxon>
        <taxon>Epsilonproteobacteria</taxon>
        <taxon>Campylobacterales</taxon>
        <taxon>Sulfurospirillaceae</taxon>
        <taxon>Sulfurospirillum</taxon>
    </lineage>
</organism>
<feature type="binding site" evidence="12">
    <location>
        <position position="240"/>
    </location>
    <ligand>
        <name>ATP</name>
        <dbReference type="ChEBI" id="CHEBI:30616"/>
    </ligand>
</feature>
<comment type="catalytic activity">
    <reaction evidence="10">
        <text>tRNA(Glu) + L-glutamate + ATP = L-glutamyl-tRNA(Gln) + AMP + diphosphate</text>
        <dbReference type="Rhea" id="RHEA:51156"/>
        <dbReference type="Rhea" id="RHEA-COMP:9663"/>
        <dbReference type="Rhea" id="RHEA-COMP:9684"/>
        <dbReference type="ChEBI" id="CHEBI:29985"/>
        <dbReference type="ChEBI" id="CHEBI:30616"/>
        <dbReference type="ChEBI" id="CHEBI:33019"/>
        <dbReference type="ChEBI" id="CHEBI:78442"/>
        <dbReference type="ChEBI" id="CHEBI:78520"/>
        <dbReference type="ChEBI" id="CHEBI:456215"/>
    </reaction>
</comment>
<dbReference type="InterPro" id="IPR004527">
    <property type="entry name" value="Glu-tRNA-ligase_bac/mito"/>
</dbReference>
<evidence type="ECO:0000256" key="6">
    <source>
        <dbReference type="ARBA" id="ARBA00022741"/>
    </source>
</evidence>
<feature type="domain" description="Glutamyl/glutaminyl-tRNA synthetase class Ib catalytic" evidence="13">
    <location>
        <begin position="2"/>
        <end position="305"/>
    </location>
</feature>
<dbReference type="InterPro" id="IPR008925">
    <property type="entry name" value="aa_tRNA-synth_I_cd-bd_sf"/>
</dbReference>
<evidence type="ECO:0000256" key="1">
    <source>
        <dbReference type="ARBA" id="ARBA00004496"/>
    </source>
</evidence>
<dbReference type="SUPFAM" id="SSF48163">
    <property type="entry name" value="An anticodon-binding domain of class I aminoacyl-tRNA synthetases"/>
    <property type="match status" value="1"/>
</dbReference>
<comment type="function">
    <text evidence="12">Catalyzes the attachment of glutamate to tRNA(Glu) in a two-step reaction: glutamate is first activated by ATP to form Glu-AMP and then transferred to the acceptor end of tRNA(Glu).</text>
</comment>
<evidence type="ECO:0000256" key="10">
    <source>
        <dbReference type="ARBA" id="ARBA00050184"/>
    </source>
</evidence>
<dbReference type="PANTHER" id="PTHR43311:SF2">
    <property type="entry name" value="GLUTAMATE--TRNA LIGASE, MITOCHONDRIAL-RELATED"/>
    <property type="match status" value="1"/>
</dbReference>
<keyword evidence="6 12" id="KW-0547">Nucleotide-binding</keyword>
<dbReference type="InterPro" id="IPR000924">
    <property type="entry name" value="Glu/Gln-tRNA-synth"/>
</dbReference>
<feature type="domain" description="Aminoacyl-tRNA synthetase class I anticodon-binding" evidence="14">
    <location>
        <begin position="330"/>
        <end position="457"/>
    </location>
</feature>
<dbReference type="GO" id="GO:0005524">
    <property type="term" value="F:ATP binding"/>
    <property type="evidence" value="ECO:0007669"/>
    <property type="project" value="UniProtKB-UniRule"/>
</dbReference>
<evidence type="ECO:0000256" key="4">
    <source>
        <dbReference type="ARBA" id="ARBA00022490"/>
    </source>
</evidence>
<evidence type="ECO:0000256" key="7">
    <source>
        <dbReference type="ARBA" id="ARBA00022840"/>
    </source>
</evidence>
<dbReference type="NCBIfam" id="TIGR00464">
    <property type="entry name" value="gltX_bact"/>
    <property type="match status" value="1"/>
</dbReference>
<comment type="function">
    <text evidence="11">Aminoacylates tRNA(Gln) with glutamate. Does not aminoacylate tRNA(Glu).</text>
</comment>
<evidence type="ECO:0000313" key="15">
    <source>
        <dbReference type="EMBL" id="AHJ14385.1"/>
    </source>
</evidence>
<evidence type="ECO:0000259" key="13">
    <source>
        <dbReference type="Pfam" id="PF00749"/>
    </source>
</evidence>
<dbReference type="EC" id="6.1.1.17" evidence="12"/>
<comment type="similarity">
    <text evidence="2 12">Belongs to the class-I aminoacyl-tRNA synthetase family. Glutamate--tRNA ligase type 1 subfamily.</text>
</comment>
<evidence type="ECO:0000256" key="8">
    <source>
        <dbReference type="ARBA" id="ARBA00022917"/>
    </source>
</evidence>
<evidence type="ECO:0000256" key="5">
    <source>
        <dbReference type="ARBA" id="ARBA00022598"/>
    </source>
</evidence>
<dbReference type="FunFam" id="3.40.50.620:FF:000007">
    <property type="entry name" value="Glutamate--tRNA ligase"/>
    <property type="match status" value="1"/>
</dbReference>
<dbReference type="Pfam" id="PF00749">
    <property type="entry name" value="tRNA-synt_1c"/>
    <property type="match status" value="1"/>
</dbReference>
<feature type="short sequence motif" description="'HIGH' region" evidence="12">
    <location>
        <begin position="8"/>
        <end position="18"/>
    </location>
</feature>
<dbReference type="AlphaFoldDB" id="A0AA86E0Z8"/>
<comment type="catalytic activity">
    <reaction evidence="12">
        <text>tRNA(Glu) + L-glutamate + ATP = L-glutamyl-tRNA(Glu) + AMP + diphosphate</text>
        <dbReference type="Rhea" id="RHEA:23540"/>
        <dbReference type="Rhea" id="RHEA-COMP:9663"/>
        <dbReference type="Rhea" id="RHEA-COMP:9680"/>
        <dbReference type="ChEBI" id="CHEBI:29985"/>
        <dbReference type="ChEBI" id="CHEBI:30616"/>
        <dbReference type="ChEBI" id="CHEBI:33019"/>
        <dbReference type="ChEBI" id="CHEBI:78442"/>
        <dbReference type="ChEBI" id="CHEBI:78520"/>
        <dbReference type="ChEBI" id="CHEBI:456215"/>
        <dbReference type="EC" id="6.1.1.17"/>
    </reaction>
</comment>
<evidence type="ECO:0000256" key="2">
    <source>
        <dbReference type="ARBA" id="ARBA00007894"/>
    </source>
</evidence>
<keyword evidence="9 12" id="KW-0030">Aminoacyl-tRNA synthetase</keyword>
<dbReference type="GO" id="GO:0005829">
    <property type="term" value="C:cytosol"/>
    <property type="evidence" value="ECO:0007669"/>
    <property type="project" value="TreeGrafter"/>
</dbReference>
<dbReference type="PANTHER" id="PTHR43311">
    <property type="entry name" value="GLUTAMATE--TRNA LIGASE"/>
    <property type="match status" value="1"/>
</dbReference>
<dbReference type="GO" id="GO:0006424">
    <property type="term" value="P:glutamyl-tRNA aminoacylation"/>
    <property type="evidence" value="ECO:0007669"/>
    <property type="project" value="UniProtKB-UniRule"/>
</dbReference>
<dbReference type="GO" id="GO:0000049">
    <property type="term" value="F:tRNA binding"/>
    <property type="evidence" value="ECO:0007669"/>
    <property type="project" value="InterPro"/>
</dbReference>
<dbReference type="EMBL" id="CP007201">
    <property type="protein sequence ID" value="AHJ14385.1"/>
    <property type="molecule type" value="Genomic_DNA"/>
</dbReference>
<evidence type="ECO:0000256" key="3">
    <source>
        <dbReference type="ARBA" id="ARBA00011245"/>
    </source>
</evidence>
<evidence type="ECO:0000256" key="11">
    <source>
        <dbReference type="ARBA" id="ARBA00054667"/>
    </source>
</evidence>
<gene>
    <name evidence="15" type="primary">gltX2</name>
    <name evidence="12" type="synonym">gltX</name>
    <name evidence="15" type="ORF">SMUL_3159</name>
</gene>
<dbReference type="InterPro" id="IPR020751">
    <property type="entry name" value="aa-tRNA-synth_I_codon-bd_sub2"/>
</dbReference>
<sequence>MIVTRFAPSPTGYLHIGGLRTALYSYLWAKRNSGKFLFRIEDTDLARNSKEAADAIVEAFKWVGLAHEGEIVYQSERFDLYKSYVQKLLDAGKAYKCYMSKEDLDALREAQSARKERPHYDGRYRDFTGTPPEGVEPVIRIKAPTSGVVSFVDGVKGEVTFNASDMLDDFIIARSDGTPTYNFVVVIDDALMGVNEVIRGDDHLSNTPKQIILYEALSFDIPKFYHVPMILNPQGKKLSKRDGAVDVMDYKREGYLPEALLNFLIRLGWSHGDQEIFSFEQMQALFDPSHINKSASAYNQEKLVWLNAHYIKQASYERLIEELRFFDVDISLHVKKALLIDALRDRAKTLVEFASLVKQILEAPTCYDEKAVEKFLTADGLGVLEQYLVALKGEKSLLLASEFETFTKAFLEERGLKLKDLAQAIRIAMVGSSVSPSIFDVLEIIGYEDVVKRIETLILFQRSSGES</sequence>
<accession>A0AA86E0Z8</accession>
<dbReference type="PROSITE" id="PS00178">
    <property type="entry name" value="AA_TRNA_LIGASE_I"/>
    <property type="match status" value="1"/>
</dbReference>
<dbReference type="Gene3D" id="3.40.50.620">
    <property type="entry name" value="HUPs"/>
    <property type="match status" value="1"/>
</dbReference>
<comment type="subcellular location">
    <subcellularLocation>
        <location evidence="1 12">Cytoplasm</location>
    </subcellularLocation>
</comment>
<protein>
    <recommendedName>
        <fullName evidence="12">Glutamate--tRNA ligase</fullName>
        <ecNumber evidence="12">6.1.1.17</ecNumber>
    </recommendedName>
    <alternativeName>
        <fullName evidence="12">Glutamyl-tRNA synthetase</fullName>
        <shortName evidence="12">GluRS</shortName>
    </alternativeName>
</protein>
<comment type="subunit">
    <text evidence="3 12">Monomer.</text>
</comment>
<evidence type="ECO:0000259" key="14">
    <source>
        <dbReference type="Pfam" id="PF19269"/>
    </source>
</evidence>
<dbReference type="CDD" id="cd00808">
    <property type="entry name" value="GluRS_core"/>
    <property type="match status" value="1"/>
</dbReference>
<evidence type="ECO:0000313" key="16">
    <source>
        <dbReference type="Proteomes" id="UP000019322"/>
    </source>
</evidence>
<dbReference type="HAMAP" id="MF_00022">
    <property type="entry name" value="Glu_tRNA_synth_type1"/>
    <property type="match status" value="1"/>
</dbReference>
<name>A0AA86E0Z8_SULMK</name>
<dbReference type="KEGG" id="smul:SMUL_3159"/>
<dbReference type="InterPro" id="IPR014729">
    <property type="entry name" value="Rossmann-like_a/b/a_fold"/>
</dbReference>
<dbReference type="InterPro" id="IPR049940">
    <property type="entry name" value="GluQ/Sye"/>
</dbReference>
<keyword evidence="4 12" id="KW-0963">Cytoplasm</keyword>
<feature type="short sequence motif" description="'KMSKS' region" evidence="12">
    <location>
        <begin position="237"/>
        <end position="241"/>
    </location>
</feature>
<dbReference type="Gene3D" id="1.10.10.350">
    <property type="match status" value="1"/>
</dbReference>
<dbReference type="SUPFAM" id="SSF52374">
    <property type="entry name" value="Nucleotidylyl transferase"/>
    <property type="match status" value="1"/>
</dbReference>
<evidence type="ECO:0000256" key="12">
    <source>
        <dbReference type="HAMAP-Rule" id="MF_00022"/>
    </source>
</evidence>
<dbReference type="InterPro" id="IPR001412">
    <property type="entry name" value="aa-tRNA-synth_I_CS"/>
</dbReference>
<proteinExistence type="inferred from homology"/>